<proteinExistence type="predicted"/>
<sequence length="70" mass="8521">MKAKSFRWLQLITGIHYVHHIQYSCGWVHKLYPFIGYFPGYKKLFSQRKAKAWNQIWPEECHDSTWTGIY</sequence>
<keyword evidence="2" id="KW-1185">Reference proteome</keyword>
<dbReference type="AlphaFoldDB" id="A0A1G7G582"/>
<gene>
    <name evidence="1" type="ORF">SAMN04487996_107129</name>
</gene>
<evidence type="ECO:0000313" key="2">
    <source>
        <dbReference type="Proteomes" id="UP000198748"/>
    </source>
</evidence>
<reference evidence="2" key="1">
    <citation type="submission" date="2016-10" db="EMBL/GenBank/DDBJ databases">
        <authorList>
            <person name="Varghese N."/>
            <person name="Submissions S."/>
        </authorList>
    </citation>
    <scope>NUCLEOTIDE SEQUENCE [LARGE SCALE GENOMIC DNA]</scope>
    <source>
        <strain evidence="2">DSM 25329</strain>
    </source>
</reference>
<protein>
    <submittedName>
        <fullName evidence="1">Uncharacterized protein</fullName>
    </submittedName>
</protein>
<name>A0A1G7G582_9BACT</name>
<accession>A0A1G7G582</accession>
<dbReference type="Proteomes" id="UP000198748">
    <property type="component" value="Unassembled WGS sequence"/>
</dbReference>
<organism evidence="1 2">
    <name type="scientific">Dyadobacter soli</name>
    <dbReference type="NCBI Taxonomy" id="659014"/>
    <lineage>
        <taxon>Bacteria</taxon>
        <taxon>Pseudomonadati</taxon>
        <taxon>Bacteroidota</taxon>
        <taxon>Cytophagia</taxon>
        <taxon>Cytophagales</taxon>
        <taxon>Spirosomataceae</taxon>
        <taxon>Dyadobacter</taxon>
    </lineage>
</organism>
<evidence type="ECO:0000313" key="1">
    <source>
        <dbReference type="EMBL" id="SDE83316.1"/>
    </source>
</evidence>
<dbReference type="EMBL" id="FNAN01000007">
    <property type="protein sequence ID" value="SDE83316.1"/>
    <property type="molecule type" value="Genomic_DNA"/>
</dbReference>
<dbReference type="STRING" id="659014.SAMN04487996_107129"/>